<dbReference type="Proteomes" id="UP000379480">
    <property type="component" value="Unassembled WGS sequence"/>
</dbReference>
<dbReference type="EMBL" id="CABVHY010000013">
    <property type="protein sequence ID" value="VVO05014.1"/>
    <property type="molecule type" value="Genomic_DNA"/>
</dbReference>
<proteinExistence type="predicted"/>
<organism evidence="1 2">
    <name type="scientific">Pseudomonas fluorescens</name>
    <dbReference type="NCBI Taxonomy" id="294"/>
    <lineage>
        <taxon>Bacteria</taxon>
        <taxon>Pseudomonadati</taxon>
        <taxon>Pseudomonadota</taxon>
        <taxon>Gammaproteobacteria</taxon>
        <taxon>Pseudomonadales</taxon>
        <taxon>Pseudomonadaceae</taxon>
        <taxon>Pseudomonas</taxon>
    </lineage>
</organism>
<evidence type="ECO:0000313" key="1">
    <source>
        <dbReference type="EMBL" id="VVO05014.1"/>
    </source>
</evidence>
<reference evidence="1 2" key="1">
    <citation type="submission" date="2019-09" db="EMBL/GenBank/DDBJ databases">
        <authorList>
            <person name="Chandra G."/>
            <person name="Truman W A."/>
        </authorList>
    </citation>
    <scope>NUCLEOTIDE SEQUENCE [LARGE SCALE GENOMIC DNA]</scope>
    <source>
        <strain evidence="1">PS723</strain>
    </source>
</reference>
<dbReference type="AlphaFoldDB" id="A0A5E7DAA7"/>
<accession>A0A5E7DAA7</accession>
<sequence>MYAMIHSYRLSPSDDSPIVATDGPQRFVQFIAAVRDPRDGPVPSRQPTR</sequence>
<protein>
    <submittedName>
        <fullName evidence="1">Uncharacterized protein</fullName>
    </submittedName>
</protein>
<gene>
    <name evidence="1" type="ORF">PS723_02955</name>
</gene>
<evidence type="ECO:0000313" key="2">
    <source>
        <dbReference type="Proteomes" id="UP000379480"/>
    </source>
</evidence>
<name>A0A5E7DAA7_PSEFL</name>